<comment type="caution">
    <text evidence="10">The sequence shown here is derived from an EMBL/GenBank/DDBJ whole genome shotgun (WGS) entry which is preliminary data.</text>
</comment>
<dbReference type="EMBL" id="JARPMG010000001">
    <property type="protein sequence ID" value="KAJ8103803.1"/>
    <property type="molecule type" value="Genomic_DNA"/>
</dbReference>
<comment type="similarity">
    <text evidence="2">Belongs to the DNA polymerase epsilon subunit B family.</text>
</comment>
<evidence type="ECO:0000259" key="9">
    <source>
        <dbReference type="Pfam" id="PF04042"/>
    </source>
</evidence>
<dbReference type="GO" id="GO:0003677">
    <property type="term" value="F:DNA binding"/>
    <property type="evidence" value="ECO:0007669"/>
    <property type="project" value="UniProtKB-KW"/>
</dbReference>
<dbReference type="InterPro" id="IPR016266">
    <property type="entry name" value="POLE2"/>
</dbReference>
<evidence type="ECO:0000256" key="7">
    <source>
        <dbReference type="ARBA" id="ARBA00032930"/>
    </source>
</evidence>
<keyword evidence="5" id="KW-0238">DNA-binding</keyword>
<dbReference type="Pfam" id="PF04042">
    <property type="entry name" value="DNA_pol_E_B"/>
    <property type="match status" value="1"/>
</dbReference>
<evidence type="ECO:0000256" key="8">
    <source>
        <dbReference type="SAM" id="MobiDB-lite"/>
    </source>
</evidence>
<gene>
    <name evidence="10" type="ORF">POJ06DRAFT_242828</name>
</gene>
<sequence length="643" mass="72263">MPSQNLLSFAFTSVSSTSTVSSVNSFKKPPNAAARPLRSPSPAPLPIELQPSLVRPLAYRILSKKHGLNLKSSGLDLLATYIGRKFGRDWRTRSEPFLDQVGRRWKEQDRGLFIDAQLLQVVIREVELRSASFTGSATASPIEVVDDPLEDFCPQEFFHVWNAFSQPRWTYNRVRKHFERASQPSLFPSAKHQVHSFSSRYYLLQQRLLRNEEFQPPSFHASNATSWNAITMIKNLLGRHGKSFLILGLLVRGSNGKWWAEDPSGRLELDLDSAVAGEGYFVPGCILLFDGVYTRSEKFQVKSLQHPPAESRSASREAYGYLDFMGIGGIGSTPDGRFDLAIERKMIAEEQRKSTTKVVALGGNLYLDDLRTLDALRKVFDVLERMPPLTIILFGSFMSLPLYNSGTSSLYKENFDRLAQLLSNYPGLCASTTFIFVPGDNDPWGSTASAGGPMLWPQRSVPEIFTSQVRRVLKKAIWASNPSRLCYFSQEILICRDDLAARLRRNNIPLKSSSSATSDKMDISPDEDTQVDDICLESVSHPQFSEEDVETEKMIRTIFDQGHISPWPSSLRPVISEYEHVLSLTPLPTSMIICDPTASRYAHSYKGSHAMNPSGFLSFDKRHVTWIEYSTDTRTSTTNSTSI</sequence>
<dbReference type="RefSeq" id="XP_056047253.1">
    <property type="nucleotide sequence ID" value="XM_056186275.1"/>
</dbReference>
<comment type="subcellular location">
    <subcellularLocation>
        <location evidence="1">Nucleus</location>
    </subcellularLocation>
</comment>
<evidence type="ECO:0000256" key="2">
    <source>
        <dbReference type="ARBA" id="ARBA00009560"/>
    </source>
</evidence>
<protein>
    <recommendedName>
        <fullName evidence="3">DNA polymerase epsilon subunit B</fullName>
    </recommendedName>
    <alternativeName>
        <fullName evidence="7">DNA polymerase II subunit 2</fullName>
    </alternativeName>
</protein>
<evidence type="ECO:0000256" key="3">
    <source>
        <dbReference type="ARBA" id="ARBA00016011"/>
    </source>
</evidence>
<dbReference type="Proteomes" id="UP001217417">
    <property type="component" value="Unassembled WGS sequence"/>
</dbReference>
<dbReference type="GeneID" id="80881441"/>
<keyword evidence="11" id="KW-1185">Reference proteome</keyword>
<dbReference type="AlphaFoldDB" id="A0AAD7QZ19"/>
<accession>A0AAD7QZ19</accession>
<reference evidence="10" key="1">
    <citation type="submission" date="2023-03" db="EMBL/GenBank/DDBJ databases">
        <title>Near-Complete genome sequence of Lipomyces tetrasporous NRRL Y-64009, an oleaginous yeast capable of growing on lignocellulosic hydrolysates.</title>
        <authorList>
            <consortium name="Lawrence Berkeley National Laboratory"/>
            <person name="Jagtap S.S."/>
            <person name="Liu J.-J."/>
            <person name="Walukiewicz H.E."/>
            <person name="Pangilinan J."/>
            <person name="Lipzen A."/>
            <person name="Ahrendt S."/>
            <person name="Koriabine M."/>
            <person name="Cobaugh K."/>
            <person name="Salamov A."/>
            <person name="Yoshinaga Y."/>
            <person name="Ng V."/>
            <person name="Daum C."/>
            <person name="Grigoriev I.V."/>
            <person name="Slininger P.J."/>
            <person name="Dien B.S."/>
            <person name="Jin Y.-S."/>
            <person name="Rao C.V."/>
        </authorList>
    </citation>
    <scope>NUCLEOTIDE SEQUENCE</scope>
    <source>
        <strain evidence="10">NRRL Y-64009</strain>
    </source>
</reference>
<dbReference type="InterPro" id="IPR007185">
    <property type="entry name" value="DNA_pol_a/d/e_bsu"/>
</dbReference>
<evidence type="ECO:0000256" key="4">
    <source>
        <dbReference type="ARBA" id="ARBA00022705"/>
    </source>
</evidence>
<keyword evidence="4" id="KW-0235">DNA replication</keyword>
<evidence type="ECO:0000256" key="1">
    <source>
        <dbReference type="ARBA" id="ARBA00004123"/>
    </source>
</evidence>
<dbReference type="GO" id="GO:0042276">
    <property type="term" value="P:error-prone translesion synthesis"/>
    <property type="evidence" value="ECO:0007669"/>
    <property type="project" value="TreeGrafter"/>
</dbReference>
<keyword evidence="6" id="KW-0539">Nucleus</keyword>
<dbReference type="PANTHER" id="PTHR12708:SF0">
    <property type="entry name" value="DNA POLYMERASE EPSILON SUBUNIT 2"/>
    <property type="match status" value="1"/>
</dbReference>
<dbReference type="PANTHER" id="PTHR12708">
    <property type="entry name" value="DNA POLYMERASE EPSILON SUBUNIT B"/>
    <property type="match status" value="1"/>
</dbReference>
<organism evidence="10 11">
    <name type="scientific">Lipomyces tetrasporus</name>
    <dbReference type="NCBI Taxonomy" id="54092"/>
    <lineage>
        <taxon>Eukaryota</taxon>
        <taxon>Fungi</taxon>
        <taxon>Dikarya</taxon>
        <taxon>Ascomycota</taxon>
        <taxon>Saccharomycotina</taxon>
        <taxon>Lipomycetes</taxon>
        <taxon>Lipomycetales</taxon>
        <taxon>Lipomycetaceae</taxon>
        <taxon>Lipomyces</taxon>
    </lineage>
</organism>
<feature type="region of interest" description="Disordered" evidence="8">
    <location>
        <begin position="25"/>
        <end position="45"/>
    </location>
</feature>
<dbReference type="GO" id="GO:0006261">
    <property type="term" value="P:DNA-templated DNA replication"/>
    <property type="evidence" value="ECO:0007669"/>
    <property type="project" value="InterPro"/>
</dbReference>
<evidence type="ECO:0000256" key="5">
    <source>
        <dbReference type="ARBA" id="ARBA00023125"/>
    </source>
</evidence>
<feature type="domain" description="DNA polymerase alpha/delta/epsilon subunit B" evidence="9">
    <location>
        <begin position="360"/>
        <end position="597"/>
    </location>
</feature>
<name>A0AAD7QZ19_9ASCO</name>
<evidence type="ECO:0000313" key="11">
    <source>
        <dbReference type="Proteomes" id="UP001217417"/>
    </source>
</evidence>
<dbReference type="GO" id="GO:0008622">
    <property type="term" value="C:epsilon DNA polymerase complex"/>
    <property type="evidence" value="ECO:0007669"/>
    <property type="project" value="InterPro"/>
</dbReference>
<evidence type="ECO:0000256" key="6">
    <source>
        <dbReference type="ARBA" id="ARBA00023242"/>
    </source>
</evidence>
<proteinExistence type="inferred from homology"/>
<evidence type="ECO:0000313" key="10">
    <source>
        <dbReference type="EMBL" id="KAJ8103803.1"/>
    </source>
</evidence>
<feature type="compositionally biased region" description="Low complexity" evidence="8">
    <location>
        <begin position="25"/>
        <end position="38"/>
    </location>
</feature>